<dbReference type="PROSITE" id="PS01149">
    <property type="entry name" value="PSI_RSU"/>
    <property type="match status" value="1"/>
</dbReference>
<evidence type="ECO:0000313" key="10">
    <source>
        <dbReference type="Proteomes" id="UP000323671"/>
    </source>
</evidence>
<reference evidence="9 10" key="1">
    <citation type="submission" date="2017-07" db="EMBL/GenBank/DDBJ databases">
        <title>Complete genome sequence of Oryzomicrobium terrae TPP412.</title>
        <authorList>
            <person name="Chiu L.-W."/>
            <person name="Lo K.-J."/>
            <person name="Tsai Y.-M."/>
            <person name="Lin S.-S."/>
            <person name="Kuo C.-H."/>
            <person name="Liu C.-T."/>
        </authorList>
    </citation>
    <scope>NUCLEOTIDE SEQUENCE [LARGE SCALE GENOMIC DNA]</scope>
    <source>
        <strain evidence="9 10">TPP412</strain>
    </source>
</reference>
<keyword evidence="10" id="KW-1185">Reference proteome</keyword>
<dbReference type="GO" id="GO:0000455">
    <property type="term" value="P:enzyme-directed rRNA pseudouridine synthesis"/>
    <property type="evidence" value="ECO:0007669"/>
    <property type="project" value="UniProtKB-ARBA"/>
</dbReference>
<dbReference type="EC" id="5.4.99.-" evidence="7"/>
<dbReference type="CDD" id="cd02553">
    <property type="entry name" value="PseudoU_synth_RsuA"/>
    <property type="match status" value="1"/>
</dbReference>
<dbReference type="RefSeq" id="WP_149424484.1">
    <property type="nucleotide sequence ID" value="NZ_CP022579.1"/>
</dbReference>
<dbReference type="InterPro" id="IPR020094">
    <property type="entry name" value="TruA/RsuA/RluB/E/F_N"/>
</dbReference>
<dbReference type="Gene3D" id="3.10.290.10">
    <property type="entry name" value="RNA-binding S4 domain"/>
    <property type="match status" value="1"/>
</dbReference>
<feature type="domain" description="HTH Mu-type" evidence="8">
    <location>
        <begin position="219"/>
        <end position="233"/>
    </location>
</feature>
<dbReference type="Pfam" id="PF01479">
    <property type="entry name" value="S4"/>
    <property type="match status" value="1"/>
</dbReference>
<dbReference type="PANTHER" id="PTHR47683:SF4">
    <property type="entry name" value="PSEUDOURIDINE SYNTHASE"/>
    <property type="match status" value="1"/>
</dbReference>
<dbReference type="InterPro" id="IPR003314">
    <property type="entry name" value="Mu-type_HTH"/>
</dbReference>
<evidence type="ECO:0000259" key="8">
    <source>
        <dbReference type="PROSITE" id="PS51702"/>
    </source>
</evidence>
<dbReference type="InterPro" id="IPR000748">
    <property type="entry name" value="PsdUridine_synth_RsuA/RluB/E/F"/>
</dbReference>
<comment type="function">
    <text evidence="5">Responsible for synthesis of pseudouridine from uracil-516 in 16S ribosomal RNA.</text>
</comment>
<evidence type="ECO:0000256" key="7">
    <source>
        <dbReference type="RuleBase" id="RU003887"/>
    </source>
</evidence>
<dbReference type="GO" id="GO:0160136">
    <property type="term" value="F:16S rRNA pseudouridine(516) synthase activity"/>
    <property type="evidence" value="ECO:0007669"/>
    <property type="project" value="UniProtKB-EC"/>
</dbReference>
<dbReference type="InterPro" id="IPR042092">
    <property type="entry name" value="PsdUridine_s_RsuA/RluB/E/F_cat"/>
</dbReference>
<evidence type="ECO:0000256" key="2">
    <source>
        <dbReference type="ARBA" id="ARBA00022884"/>
    </source>
</evidence>
<evidence type="ECO:0000256" key="6">
    <source>
        <dbReference type="PROSITE-ProRule" id="PRU00182"/>
    </source>
</evidence>
<dbReference type="Pfam" id="PF00849">
    <property type="entry name" value="PseudoU_synth_2"/>
    <property type="match status" value="1"/>
</dbReference>
<dbReference type="KEGG" id="otr:OTERR_00110"/>
<dbReference type="InterPro" id="IPR002942">
    <property type="entry name" value="S4_RNA-bd"/>
</dbReference>
<evidence type="ECO:0000256" key="3">
    <source>
        <dbReference type="ARBA" id="ARBA00023235"/>
    </source>
</evidence>
<evidence type="ECO:0000256" key="1">
    <source>
        <dbReference type="ARBA" id="ARBA00008348"/>
    </source>
</evidence>
<evidence type="ECO:0000313" key="9">
    <source>
        <dbReference type="EMBL" id="QEL63487.1"/>
    </source>
</evidence>
<comment type="similarity">
    <text evidence="1 7">Belongs to the pseudouridine synthase RsuA family.</text>
</comment>
<dbReference type="Gene3D" id="3.30.70.580">
    <property type="entry name" value="Pseudouridine synthase I, catalytic domain, N-terminal subdomain"/>
    <property type="match status" value="1"/>
</dbReference>
<dbReference type="InterPro" id="IPR018496">
    <property type="entry name" value="PsdUridine_synth_RsuA/RluB_CS"/>
</dbReference>
<dbReference type="Proteomes" id="UP000323671">
    <property type="component" value="Chromosome"/>
</dbReference>
<dbReference type="GO" id="GO:0003677">
    <property type="term" value="F:DNA binding"/>
    <property type="evidence" value="ECO:0007669"/>
    <property type="project" value="InterPro"/>
</dbReference>
<dbReference type="PROSITE" id="PS50889">
    <property type="entry name" value="S4"/>
    <property type="match status" value="1"/>
</dbReference>
<dbReference type="PROSITE" id="PS51702">
    <property type="entry name" value="HTH_MU"/>
    <property type="match status" value="1"/>
</dbReference>
<dbReference type="CDD" id="cd00165">
    <property type="entry name" value="S4"/>
    <property type="match status" value="1"/>
</dbReference>
<dbReference type="InterPro" id="IPR020103">
    <property type="entry name" value="PsdUridine_synth_cat_dom_sf"/>
</dbReference>
<protein>
    <recommendedName>
        <fullName evidence="7">Pseudouridine synthase</fullName>
        <ecNumber evidence="7">5.4.99.-</ecNumber>
    </recommendedName>
</protein>
<dbReference type="SUPFAM" id="SSF55120">
    <property type="entry name" value="Pseudouridine synthase"/>
    <property type="match status" value="1"/>
</dbReference>
<organism evidence="9 10">
    <name type="scientific">Oryzomicrobium terrae</name>
    <dbReference type="NCBI Taxonomy" id="1735038"/>
    <lineage>
        <taxon>Bacteria</taxon>
        <taxon>Pseudomonadati</taxon>
        <taxon>Pseudomonadota</taxon>
        <taxon>Betaproteobacteria</taxon>
        <taxon>Rhodocyclales</taxon>
        <taxon>Rhodocyclaceae</taxon>
        <taxon>Oryzomicrobium</taxon>
    </lineage>
</organism>
<dbReference type="InterPro" id="IPR036986">
    <property type="entry name" value="S4_RNA-bd_sf"/>
</dbReference>
<accession>A0A5C1E5D3</accession>
<dbReference type="PANTHER" id="PTHR47683">
    <property type="entry name" value="PSEUDOURIDINE SYNTHASE FAMILY PROTEIN-RELATED"/>
    <property type="match status" value="1"/>
</dbReference>
<dbReference type="SUPFAM" id="SSF55174">
    <property type="entry name" value="Alpha-L RNA-binding motif"/>
    <property type="match status" value="1"/>
</dbReference>
<dbReference type="Gene3D" id="3.30.70.1560">
    <property type="entry name" value="Alpha-L RNA-binding motif"/>
    <property type="match status" value="1"/>
</dbReference>
<sequence length="233" mass="25726">MQLDRLLQSQGFGSRKECRQLVRNGWLTINGETVEDPFREVEAAGFTYEVDGEPWEYRETAYLMLNKPAGYECSREPMHNKSVFALLPDPLVGRGVQPVGRLDSDTTGLLLLSDNGQFIHALTSPKRKVAKTYRVTLKHAADAAFTQKLLDGVWLNDESEATRAAGAELADPTTLLLTITEGKYHQVKRMVAAAGNRVEALCRVALGGLALPADLAEGEWRWLSEAELAQLQG</sequence>
<dbReference type="AlphaFoldDB" id="A0A5C1E5D3"/>
<dbReference type="EMBL" id="CP022579">
    <property type="protein sequence ID" value="QEL63487.1"/>
    <property type="molecule type" value="Genomic_DNA"/>
</dbReference>
<dbReference type="InterPro" id="IPR050343">
    <property type="entry name" value="RsuA_PseudoU_synthase"/>
</dbReference>
<dbReference type="NCBIfam" id="TIGR00093">
    <property type="entry name" value="pseudouridine synthase"/>
    <property type="match status" value="1"/>
</dbReference>
<name>A0A5C1E5D3_9RHOO</name>
<evidence type="ECO:0000256" key="5">
    <source>
        <dbReference type="ARBA" id="ARBA00037590"/>
    </source>
</evidence>
<dbReference type="GO" id="GO:0003723">
    <property type="term" value="F:RNA binding"/>
    <property type="evidence" value="ECO:0007669"/>
    <property type="project" value="UniProtKB-KW"/>
</dbReference>
<proteinExistence type="inferred from homology"/>
<dbReference type="InterPro" id="IPR006145">
    <property type="entry name" value="PsdUridine_synth_RsuA/RluA"/>
</dbReference>
<gene>
    <name evidence="9" type="primary">rsuA</name>
    <name evidence="9" type="ORF">OTERR_00110</name>
</gene>
<keyword evidence="3 7" id="KW-0413">Isomerase</keyword>
<comment type="catalytic activity">
    <reaction evidence="4">
        <text>uridine(516) in 16S rRNA = pseudouridine(516) in 16S rRNA</text>
        <dbReference type="Rhea" id="RHEA:38867"/>
        <dbReference type="Rhea" id="RHEA-COMP:10089"/>
        <dbReference type="Rhea" id="RHEA-COMP:10090"/>
        <dbReference type="ChEBI" id="CHEBI:65314"/>
        <dbReference type="ChEBI" id="CHEBI:65315"/>
        <dbReference type="EC" id="5.4.99.19"/>
    </reaction>
</comment>
<evidence type="ECO:0000256" key="4">
    <source>
        <dbReference type="ARBA" id="ARBA00036749"/>
    </source>
</evidence>
<keyword evidence="2 6" id="KW-0694">RNA-binding</keyword>